<feature type="signal peptide" evidence="4">
    <location>
        <begin position="1"/>
        <end position="16"/>
    </location>
</feature>
<dbReference type="EMBL" id="NKXS01006517">
    <property type="protein sequence ID" value="PIN01214.1"/>
    <property type="molecule type" value="Genomic_DNA"/>
</dbReference>
<accession>A0A2G9G7E0</accession>
<dbReference type="Pfam" id="PF00954">
    <property type="entry name" value="S_locus_glycop"/>
    <property type="match status" value="1"/>
</dbReference>
<feature type="chain" id="PRO_5013769047" evidence="4">
    <location>
        <begin position="17"/>
        <end position="329"/>
    </location>
</feature>
<dbReference type="SUPFAM" id="SSF51110">
    <property type="entry name" value="alpha-D-mannose-specific plant lectins"/>
    <property type="match status" value="1"/>
</dbReference>
<dbReference type="GO" id="GO:0004674">
    <property type="term" value="F:protein serine/threonine kinase activity"/>
    <property type="evidence" value="ECO:0007669"/>
    <property type="project" value="UniProtKB-KW"/>
</dbReference>
<keyword evidence="1 4" id="KW-0732">Signal</keyword>
<evidence type="ECO:0000256" key="3">
    <source>
        <dbReference type="ARBA" id="ARBA00023180"/>
    </source>
</evidence>
<dbReference type="Pfam" id="PF01453">
    <property type="entry name" value="B_lectin"/>
    <property type="match status" value="1"/>
</dbReference>
<evidence type="ECO:0000256" key="1">
    <source>
        <dbReference type="ARBA" id="ARBA00022729"/>
    </source>
</evidence>
<comment type="caution">
    <text evidence="6">The sequence shown here is derived from an EMBL/GenBank/DDBJ whole genome shotgun (WGS) entry which is preliminary data.</text>
</comment>
<dbReference type="CDD" id="cd00028">
    <property type="entry name" value="B_lectin"/>
    <property type="match status" value="1"/>
</dbReference>
<dbReference type="STRING" id="429701.A0A2G9G7E0"/>
<dbReference type="PANTHER" id="PTHR32444:SF235">
    <property type="entry name" value="OS01G0783900 PROTEIN"/>
    <property type="match status" value="1"/>
</dbReference>
<dbReference type="InterPro" id="IPR001480">
    <property type="entry name" value="Bulb-type_lectin_dom"/>
</dbReference>
<name>A0A2G9G7E0_9LAMI</name>
<dbReference type="OrthoDB" id="913309at2759"/>
<gene>
    <name evidence="6" type="ORF">CDL12_26277</name>
</gene>
<evidence type="ECO:0000256" key="2">
    <source>
        <dbReference type="ARBA" id="ARBA00023157"/>
    </source>
</evidence>
<dbReference type="InterPro" id="IPR000858">
    <property type="entry name" value="S_locus_glycoprot_dom"/>
</dbReference>
<dbReference type="GO" id="GO:0048544">
    <property type="term" value="P:recognition of pollen"/>
    <property type="evidence" value="ECO:0007669"/>
    <property type="project" value="InterPro"/>
</dbReference>
<dbReference type="EC" id="2.7.11.1" evidence="6"/>
<dbReference type="PANTHER" id="PTHR32444">
    <property type="entry name" value="BULB-TYPE LECTIN DOMAIN-CONTAINING PROTEIN"/>
    <property type="match status" value="1"/>
</dbReference>
<keyword evidence="6" id="KW-0808">Transferase</keyword>
<evidence type="ECO:0000313" key="7">
    <source>
        <dbReference type="Proteomes" id="UP000231279"/>
    </source>
</evidence>
<evidence type="ECO:0000313" key="6">
    <source>
        <dbReference type="EMBL" id="PIN01214.1"/>
    </source>
</evidence>
<proteinExistence type="predicted"/>
<keyword evidence="6" id="KW-0418">Kinase</keyword>
<feature type="domain" description="Bulb-type lectin" evidence="5">
    <location>
        <begin position="14"/>
        <end position="137"/>
    </location>
</feature>
<keyword evidence="7" id="KW-1185">Reference proteome</keyword>
<keyword evidence="6" id="KW-0723">Serine/threonine-protein kinase</keyword>
<keyword evidence="2" id="KW-1015">Disulfide bond</keyword>
<dbReference type="SMART" id="SM00108">
    <property type="entry name" value="B_lectin"/>
    <property type="match status" value="1"/>
</dbReference>
<protein>
    <submittedName>
        <fullName evidence="6">Non-specific serine/threonine protein kinase</fullName>
        <ecNumber evidence="6">2.7.11.1</ecNumber>
    </submittedName>
</protein>
<organism evidence="6 7">
    <name type="scientific">Handroanthus impetiginosus</name>
    <dbReference type="NCBI Taxonomy" id="429701"/>
    <lineage>
        <taxon>Eukaryota</taxon>
        <taxon>Viridiplantae</taxon>
        <taxon>Streptophyta</taxon>
        <taxon>Embryophyta</taxon>
        <taxon>Tracheophyta</taxon>
        <taxon>Spermatophyta</taxon>
        <taxon>Magnoliopsida</taxon>
        <taxon>eudicotyledons</taxon>
        <taxon>Gunneridae</taxon>
        <taxon>Pentapetalae</taxon>
        <taxon>asterids</taxon>
        <taxon>lamiids</taxon>
        <taxon>Lamiales</taxon>
        <taxon>Bignoniaceae</taxon>
        <taxon>Crescentiina</taxon>
        <taxon>Tabebuia alliance</taxon>
        <taxon>Handroanthus</taxon>
    </lineage>
</organism>
<sequence length="329" mass="36970">MITLILLLHFCNSTETITSARFISDAKNEFLLSSQAIFKLGFFSPLNSSRRYVGIWFNQVPKQTIIWVANRDTPLRNRNGIFKIADDGNIAVFSGSILGCSSNVSMAGLVNSSARILLTGNLVLTNGSGHVVWQSFDYLTDRGLPRRKFGLDQRSGFNRFLTSWKSNADPTHGEFSVGFDPHGSPQIFLYKDSAPSYQLGPWNGHTLNVPNFSSVTPLFSYKFINNKDEVYIIFPLPNASTTSRIVLDPLGTLQGQIWLHESKSWSSIFIVPGGQCDTFSLWPQCNMQPQNQKAVLLLARVRARGNYWLSKCVEKRKVEVVGRPRERNL</sequence>
<evidence type="ECO:0000256" key="4">
    <source>
        <dbReference type="SAM" id="SignalP"/>
    </source>
</evidence>
<evidence type="ECO:0000259" key="5">
    <source>
        <dbReference type="PROSITE" id="PS50927"/>
    </source>
</evidence>
<dbReference type="InterPro" id="IPR036426">
    <property type="entry name" value="Bulb-type_lectin_dom_sf"/>
</dbReference>
<dbReference type="AlphaFoldDB" id="A0A2G9G7E0"/>
<dbReference type="Gene3D" id="2.90.10.10">
    <property type="entry name" value="Bulb-type lectin domain"/>
    <property type="match status" value="1"/>
</dbReference>
<keyword evidence="3" id="KW-0325">Glycoprotein</keyword>
<reference evidence="7" key="1">
    <citation type="journal article" date="2018" name="Gigascience">
        <title>Genome assembly of the Pink Ipe (Handroanthus impetiginosus, Bignoniaceae), a highly valued, ecologically keystone Neotropical timber forest tree.</title>
        <authorList>
            <person name="Silva-Junior O.B."/>
            <person name="Grattapaglia D."/>
            <person name="Novaes E."/>
            <person name="Collevatti R.G."/>
        </authorList>
    </citation>
    <scope>NUCLEOTIDE SEQUENCE [LARGE SCALE GENOMIC DNA]</scope>
    <source>
        <strain evidence="7">cv. UFG-1</strain>
    </source>
</reference>
<dbReference type="Proteomes" id="UP000231279">
    <property type="component" value="Unassembled WGS sequence"/>
</dbReference>
<dbReference type="PROSITE" id="PS50927">
    <property type="entry name" value="BULB_LECTIN"/>
    <property type="match status" value="1"/>
</dbReference>